<evidence type="ECO:0000313" key="1">
    <source>
        <dbReference type="EMBL" id="OSJ31521.1"/>
    </source>
</evidence>
<reference evidence="1 2" key="1">
    <citation type="submission" date="2017-03" db="EMBL/GenBank/DDBJ databases">
        <title>Whole genome sequences of fourteen strains of Bradyrhizobium canariense and one strain of Bradyrhizobium japonicum isolated from Lupinus (Papilionoideae: Genisteae) species in Algeria.</title>
        <authorList>
            <person name="Crovadore J."/>
            <person name="Chekireb D."/>
            <person name="Brachmann A."/>
            <person name="Chablais R."/>
            <person name="Cochard B."/>
            <person name="Lefort F."/>
        </authorList>
    </citation>
    <scope>NUCLEOTIDE SEQUENCE [LARGE SCALE GENOMIC DNA]</scope>
    <source>
        <strain evidence="1 2">UBMA197</strain>
    </source>
</reference>
<dbReference type="Proteomes" id="UP000193335">
    <property type="component" value="Unassembled WGS sequence"/>
</dbReference>
<name>A0A1Y2JNC6_BRAJP</name>
<evidence type="ECO:0000313" key="2">
    <source>
        <dbReference type="Proteomes" id="UP000193335"/>
    </source>
</evidence>
<proteinExistence type="predicted"/>
<accession>A0A1Y2JNC6</accession>
<dbReference type="EMBL" id="NAFL01000255">
    <property type="protein sequence ID" value="OSJ31521.1"/>
    <property type="molecule type" value="Genomic_DNA"/>
</dbReference>
<protein>
    <submittedName>
        <fullName evidence="1">Uncharacterized protein</fullName>
    </submittedName>
</protein>
<dbReference type="AlphaFoldDB" id="A0A1Y2JNC6"/>
<comment type="caution">
    <text evidence="1">The sequence shown here is derived from an EMBL/GenBank/DDBJ whole genome shotgun (WGS) entry which is preliminary data.</text>
</comment>
<sequence>MACERVGLGMNDDDDDDLGQLIRVNKREWNSFWFWRDKPVGERGIAREVLEAAKLEVTDLRSLDEDPPDCEAMLNGQFSGIEVTELVHRPTLERSIKAVRQRARGEEPRKPEAYFNWDRDDLVVALQKLLDVKNSKPPVRSYERYVLVIHTAEFFLDSNTVERFLQGARFSSGLITRAFLGLEYESDKGYPVFELDLVRV</sequence>
<gene>
    <name evidence="1" type="ORF">BSZ19_21790</name>
</gene>
<organism evidence="1 2">
    <name type="scientific">Bradyrhizobium japonicum</name>
    <dbReference type="NCBI Taxonomy" id="375"/>
    <lineage>
        <taxon>Bacteria</taxon>
        <taxon>Pseudomonadati</taxon>
        <taxon>Pseudomonadota</taxon>
        <taxon>Alphaproteobacteria</taxon>
        <taxon>Hyphomicrobiales</taxon>
        <taxon>Nitrobacteraceae</taxon>
        <taxon>Bradyrhizobium</taxon>
    </lineage>
</organism>